<keyword evidence="1" id="KW-1133">Transmembrane helix</keyword>
<name>A0AAD3S849_NEPGR</name>
<keyword evidence="1" id="KW-0472">Membrane</keyword>
<dbReference type="EMBL" id="BSYO01000006">
    <property type="protein sequence ID" value="GMH06160.1"/>
    <property type="molecule type" value="Genomic_DNA"/>
</dbReference>
<evidence type="ECO:0000313" key="3">
    <source>
        <dbReference type="Proteomes" id="UP001279734"/>
    </source>
</evidence>
<comment type="caution">
    <text evidence="2">The sequence shown here is derived from an EMBL/GenBank/DDBJ whole genome shotgun (WGS) entry which is preliminary data.</text>
</comment>
<proteinExistence type="predicted"/>
<organism evidence="2 3">
    <name type="scientific">Nepenthes gracilis</name>
    <name type="common">Slender pitcher plant</name>
    <dbReference type="NCBI Taxonomy" id="150966"/>
    <lineage>
        <taxon>Eukaryota</taxon>
        <taxon>Viridiplantae</taxon>
        <taxon>Streptophyta</taxon>
        <taxon>Embryophyta</taxon>
        <taxon>Tracheophyta</taxon>
        <taxon>Spermatophyta</taxon>
        <taxon>Magnoliopsida</taxon>
        <taxon>eudicotyledons</taxon>
        <taxon>Gunneridae</taxon>
        <taxon>Pentapetalae</taxon>
        <taxon>Caryophyllales</taxon>
        <taxon>Nepenthaceae</taxon>
        <taxon>Nepenthes</taxon>
    </lineage>
</organism>
<feature type="transmembrane region" description="Helical" evidence="1">
    <location>
        <begin position="35"/>
        <end position="58"/>
    </location>
</feature>
<keyword evidence="1" id="KW-0812">Transmembrane</keyword>
<protein>
    <submittedName>
        <fullName evidence="2">Uncharacterized protein</fullName>
    </submittedName>
</protein>
<evidence type="ECO:0000313" key="2">
    <source>
        <dbReference type="EMBL" id="GMH06160.1"/>
    </source>
</evidence>
<gene>
    <name evidence="2" type="ORF">Nepgr_008000</name>
</gene>
<reference evidence="2" key="1">
    <citation type="submission" date="2023-05" db="EMBL/GenBank/DDBJ databases">
        <title>Nepenthes gracilis genome sequencing.</title>
        <authorList>
            <person name="Fukushima K."/>
        </authorList>
    </citation>
    <scope>NUCLEOTIDE SEQUENCE</scope>
    <source>
        <strain evidence="2">SING2019-196</strain>
    </source>
</reference>
<evidence type="ECO:0000256" key="1">
    <source>
        <dbReference type="SAM" id="Phobius"/>
    </source>
</evidence>
<dbReference type="Proteomes" id="UP001279734">
    <property type="component" value="Unassembled WGS sequence"/>
</dbReference>
<keyword evidence="3" id="KW-1185">Reference proteome</keyword>
<sequence>MVCPVLVLGCCFCCNVLIGWGCELRYLSHVTAAVLIGSVYVACWPAGWMVTLVAFLGFDSARGLLRSFMLWPLTYAVRVR</sequence>
<accession>A0AAD3S849</accession>
<dbReference type="AlphaFoldDB" id="A0AAD3S849"/>